<dbReference type="PANTHER" id="PTHR30474:SF1">
    <property type="entry name" value="PEPTIDOGLYCAN GLYCOSYLTRANSFERASE MRDB"/>
    <property type="match status" value="1"/>
</dbReference>
<dbReference type="Proteomes" id="UP001322664">
    <property type="component" value="Chromosome"/>
</dbReference>
<evidence type="ECO:0000313" key="8">
    <source>
        <dbReference type="Proteomes" id="UP001322664"/>
    </source>
</evidence>
<dbReference type="Pfam" id="PF01098">
    <property type="entry name" value="FTSW_RODA_SPOVE"/>
    <property type="match status" value="1"/>
</dbReference>
<keyword evidence="4 6" id="KW-1133">Transmembrane helix</keyword>
<dbReference type="EMBL" id="CP137624">
    <property type="protein sequence ID" value="WPK11320.1"/>
    <property type="molecule type" value="Genomic_DNA"/>
</dbReference>
<feature type="transmembrane region" description="Helical" evidence="6">
    <location>
        <begin position="76"/>
        <end position="102"/>
    </location>
</feature>
<gene>
    <name evidence="7" type="ORF">R6U77_15720</name>
</gene>
<feature type="transmembrane region" description="Helical" evidence="6">
    <location>
        <begin position="240"/>
        <end position="261"/>
    </location>
</feature>
<feature type="transmembrane region" description="Helical" evidence="6">
    <location>
        <begin position="194"/>
        <end position="211"/>
    </location>
</feature>
<evidence type="ECO:0000313" key="7">
    <source>
        <dbReference type="EMBL" id="WPK11320.1"/>
    </source>
</evidence>
<keyword evidence="3" id="KW-0133">Cell shape</keyword>
<dbReference type="PANTHER" id="PTHR30474">
    <property type="entry name" value="CELL CYCLE PROTEIN"/>
    <property type="match status" value="1"/>
</dbReference>
<keyword evidence="2 6" id="KW-0812">Transmembrane</keyword>
<keyword evidence="8" id="KW-1185">Reference proteome</keyword>
<evidence type="ECO:0000256" key="5">
    <source>
        <dbReference type="ARBA" id="ARBA00023136"/>
    </source>
</evidence>
<evidence type="ECO:0000256" key="4">
    <source>
        <dbReference type="ARBA" id="ARBA00022989"/>
    </source>
</evidence>
<organism evidence="7 8">
    <name type="scientific">Lysinibacillus louembei</name>
    <dbReference type="NCBI Taxonomy" id="1470088"/>
    <lineage>
        <taxon>Bacteria</taxon>
        <taxon>Bacillati</taxon>
        <taxon>Bacillota</taxon>
        <taxon>Bacilli</taxon>
        <taxon>Bacillales</taxon>
        <taxon>Bacillaceae</taxon>
        <taxon>Lysinibacillus</taxon>
    </lineage>
</organism>
<feature type="transmembrane region" description="Helical" evidence="6">
    <location>
        <begin position="327"/>
        <end position="345"/>
    </location>
</feature>
<keyword evidence="5 6" id="KW-0472">Membrane</keyword>
<dbReference type="RefSeq" id="WP_319836375.1">
    <property type="nucleotide sequence ID" value="NZ_CP137624.1"/>
</dbReference>
<feature type="transmembrane region" description="Helical" evidence="6">
    <location>
        <begin position="357"/>
        <end position="382"/>
    </location>
</feature>
<dbReference type="InterPro" id="IPR001182">
    <property type="entry name" value="FtsW/RodA"/>
</dbReference>
<dbReference type="NCBIfam" id="NF038403">
    <property type="entry name" value="perm_prefix_1"/>
    <property type="match status" value="1"/>
</dbReference>
<evidence type="ECO:0000256" key="3">
    <source>
        <dbReference type="ARBA" id="ARBA00022960"/>
    </source>
</evidence>
<evidence type="ECO:0000256" key="6">
    <source>
        <dbReference type="SAM" id="Phobius"/>
    </source>
</evidence>
<evidence type="ECO:0000256" key="2">
    <source>
        <dbReference type="ARBA" id="ARBA00022692"/>
    </source>
</evidence>
<feature type="transmembrane region" description="Helical" evidence="6">
    <location>
        <begin position="108"/>
        <end position="128"/>
    </location>
</feature>
<feature type="transmembrane region" description="Helical" evidence="6">
    <location>
        <begin position="394"/>
        <end position="416"/>
    </location>
</feature>
<protein>
    <submittedName>
        <fullName evidence="7">FtsW/RodA/SpoVE family cell cycle protein</fullName>
    </submittedName>
</protein>
<dbReference type="InterPro" id="IPR047928">
    <property type="entry name" value="Perm_prefix_1"/>
</dbReference>
<evidence type="ECO:0000256" key="1">
    <source>
        <dbReference type="ARBA" id="ARBA00004141"/>
    </source>
</evidence>
<sequence>MNRKQFLQQVTTFIRSKPAQQHVEKELNGHIQHAKKAWMDKGYEEAQAEALAIEHMGNPMTLGQELGKVHKPKVDWLMIGLVAMLLACSFLPLIAVAPYSLFGEGMLLWRHAIYTCLAVIIIVCFMLFDVRKLMTRNFIFYVIAILFALLLYSTHMIQGTRFFFIGSWKVSVWHTLPLLCIAWAILFSNSKVKLWKALLFVSISFIVIGITGNIASLLVFSVMSLIMLLNGHFEKKQKIAMIIGVFTAIIAFIAWIVVSIWNGGIRLYQLERVLGFLKPEEYADGSGWIYLRVNEVIANAKWFGAGGAEGTFIESSTDFAFLQLLKYYGYFIGIIVAILLLVLIMRMWKLSVNQPHSFAKLLVVGASTLFATQALYALAMSAGLAPIMSIPMPFMTYGLTPTVTNAFLIGLVLSVYRRKSYIFSA</sequence>
<reference evidence="7 8" key="1">
    <citation type="submission" date="2023-09" db="EMBL/GenBank/DDBJ databases">
        <authorList>
            <person name="Page C.A."/>
            <person name="Perez-Diaz I.M."/>
        </authorList>
    </citation>
    <scope>NUCLEOTIDE SEQUENCE [LARGE SCALE GENOMIC DNA]</scope>
    <source>
        <strain evidence="7 8">Ll15</strain>
    </source>
</reference>
<proteinExistence type="predicted"/>
<accession>A0ABZ0RV03</accession>
<comment type="subcellular location">
    <subcellularLocation>
        <location evidence="1">Membrane</location>
        <topology evidence="1">Multi-pass membrane protein</topology>
    </subcellularLocation>
</comment>
<name>A0ABZ0RV03_9BACI</name>
<feature type="transmembrane region" description="Helical" evidence="6">
    <location>
        <begin position="140"/>
        <end position="158"/>
    </location>
</feature>